<protein>
    <submittedName>
        <fullName evidence="1">Uncharacterized protein</fullName>
    </submittedName>
</protein>
<dbReference type="OrthoDB" id="5516801at2"/>
<gene>
    <name evidence="1" type="ORF">ENSA7_62670</name>
</gene>
<dbReference type="EMBL" id="PVNL01000120">
    <property type="protein sequence ID" value="PRP99627.1"/>
    <property type="molecule type" value="Genomic_DNA"/>
</dbReference>
<proteinExistence type="predicted"/>
<accession>A0A2S9Y3E3</accession>
<dbReference type="RefSeq" id="WP_106093120.1">
    <property type="nucleotide sequence ID" value="NZ_PVNL01000120.1"/>
</dbReference>
<evidence type="ECO:0000313" key="2">
    <source>
        <dbReference type="Proteomes" id="UP000238823"/>
    </source>
</evidence>
<organism evidence="1 2">
    <name type="scientific">Enhygromyxa salina</name>
    <dbReference type="NCBI Taxonomy" id="215803"/>
    <lineage>
        <taxon>Bacteria</taxon>
        <taxon>Pseudomonadati</taxon>
        <taxon>Myxococcota</taxon>
        <taxon>Polyangia</taxon>
        <taxon>Nannocystales</taxon>
        <taxon>Nannocystaceae</taxon>
        <taxon>Enhygromyxa</taxon>
    </lineage>
</organism>
<sequence>MFTDRYDWLLVQLDEVGEAVGKIAAALLDIEVDQEQLLPLDQQTDALLETAFDHARMALVDARTAASILRPPARVRAYAQLLAQKSRLLHQLGRAEASHALACRALALHLEAADQETDPDKIDHAGIEALLDRDPPLQLGARHQQLLDNLDGSR</sequence>
<dbReference type="AlphaFoldDB" id="A0A2S9Y3E3"/>
<reference evidence="1 2" key="1">
    <citation type="submission" date="2018-03" db="EMBL/GenBank/DDBJ databases">
        <title>Draft Genome Sequences of the Obligatory Marine Myxobacteria Enhygromyxa salina SWB007.</title>
        <authorList>
            <person name="Poehlein A."/>
            <person name="Moghaddam J.A."/>
            <person name="Harms H."/>
            <person name="Alanjari M."/>
            <person name="Koenig G.M."/>
            <person name="Daniel R."/>
            <person name="Schaeberle T.F."/>
        </authorList>
    </citation>
    <scope>NUCLEOTIDE SEQUENCE [LARGE SCALE GENOMIC DNA]</scope>
    <source>
        <strain evidence="1 2">SWB007</strain>
    </source>
</reference>
<dbReference type="Proteomes" id="UP000238823">
    <property type="component" value="Unassembled WGS sequence"/>
</dbReference>
<name>A0A2S9Y3E3_9BACT</name>
<evidence type="ECO:0000313" key="1">
    <source>
        <dbReference type="EMBL" id="PRP99627.1"/>
    </source>
</evidence>
<comment type="caution">
    <text evidence="1">The sequence shown here is derived from an EMBL/GenBank/DDBJ whole genome shotgun (WGS) entry which is preliminary data.</text>
</comment>